<accession>A0A089LX83</accession>
<name>A0A089LX83_9BACL</name>
<keyword evidence="1" id="KW-0732">Signal</keyword>
<keyword evidence="3" id="KW-1185">Reference proteome</keyword>
<proteinExistence type="predicted"/>
<organism evidence="2 3">
    <name type="scientific">Paenibacillus stellifer</name>
    <dbReference type="NCBI Taxonomy" id="169760"/>
    <lineage>
        <taxon>Bacteria</taxon>
        <taxon>Bacillati</taxon>
        <taxon>Bacillota</taxon>
        <taxon>Bacilli</taxon>
        <taxon>Bacillales</taxon>
        <taxon>Paenibacillaceae</taxon>
        <taxon>Paenibacillus</taxon>
    </lineage>
</organism>
<feature type="chain" id="PRO_5038770612" description="Lipoprotein" evidence="1">
    <location>
        <begin position="19"/>
        <end position="156"/>
    </location>
</feature>
<sequence length="156" mass="17983">MRFKAILFVILCSFFLTACTFTKEKEPSGTLSSINLFLYRTDSIKSQPELIDVTVDPESLNSTVSEIDKAEPANIPEADRLDRIYILQLSYESNGSVVETKYFMYILDDSQNQYIKPFDMTSDYNVDKYDTRQKETILRMIGTDNWKRLSTSILNG</sequence>
<dbReference type="KEGG" id="pste:PSTEL_22710"/>
<dbReference type="RefSeq" id="WP_038698631.1">
    <property type="nucleotide sequence ID" value="NZ_CP009286.1"/>
</dbReference>
<evidence type="ECO:0000256" key="1">
    <source>
        <dbReference type="SAM" id="SignalP"/>
    </source>
</evidence>
<dbReference type="EMBL" id="CP009286">
    <property type="protein sequence ID" value="AIQ65507.1"/>
    <property type="molecule type" value="Genomic_DNA"/>
</dbReference>
<feature type="signal peptide" evidence="1">
    <location>
        <begin position="1"/>
        <end position="18"/>
    </location>
</feature>
<dbReference type="AlphaFoldDB" id="A0A089LX83"/>
<dbReference type="HOGENOM" id="CLU_1684858_0_0_9"/>
<dbReference type="PROSITE" id="PS51257">
    <property type="entry name" value="PROKAR_LIPOPROTEIN"/>
    <property type="match status" value="1"/>
</dbReference>
<reference evidence="2 3" key="1">
    <citation type="submission" date="2014-08" db="EMBL/GenBank/DDBJ databases">
        <title>Comparative genomics of the Paenibacillus odorifer group.</title>
        <authorList>
            <person name="den Bakker H.C."/>
            <person name="Tsai Y.-C."/>
            <person name="Martin N."/>
            <person name="Korlach J."/>
            <person name="Wiedmann M."/>
        </authorList>
    </citation>
    <scope>NUCLEOTIDE SEQUENCE [LARGE SCALE GENOMIC DNA]</scope>
    <source>
        <strain evidence="2 3">DSM 14472</strain>
    </source>
</reference>
<evidence type="ECO:0008006" key="4">
    <source>
        <dbReference type="Google" id="ProtNLM"/>
    </source>
</evidence>
<dbReference type="Proteomes" id="UP000029507">
    <property type="component" value="Chromosome"/>
</dbReference>
<evidence type="ECO:0000313" key="2">
    <source>
        <dbReference type="EMBL" id="AIQ65507.1"/>
    </source>
</evidence>
<gene>
    <name evidence="2" type="ORF">PSTEL_22710</name>
</gene>
<dbReference type="OrthoDB" id="2607712at2"/>
<protein>
    <recommendedName>
        <fullName evidence="4">Lipoprotein</fullName>
    </recommendedName>
</protein>
<evidence type="ECO:0000313" key="3">
    <source>
        <dbReference type="Proteomes" id="UP000029507"/>
    </source>
</evidence>